<keyword evidence="1" id="KW-0812">Transmembrane</keyword>
<protein>
    <submittedName>
        <fullName evidence="3">Membrane-flanked domain protein</fullName>
    </submittedName>
</protein>
<keyword evidence="3" id="KW-0614">Plasmid</keyword>
<feature type="transmembrane region" description="Helical" evidence="1">
    <location>
        <begin position="12"/>
        <end position="32"/>
    </location>
</feature>
<dbReference type="Proteomes" id="UP000001903">
    <property type="component" value="Plasmid pHTUR02"/>
</dbReference>
<accession>D2S213</accession>
<dbReference type="PANTHER" id="PTHR34473:SF2">
    <property type="entry name" value="UPF0699 TRANSMEMBRANE PROTEIN YDBT"/>
    <property type="match status" value="1"/>
</dbReference>
<organism evidence="3 4">
    <name type="scientific">Haloterrigena turkmenica (strain ATCC 51198 / DSM 5511 / JCM 9101 / NCIMB 13204 / VKM B-1734 / 4k)</name>
    <name type="common">Halococcus turkmenicus</name>
    <dbReference type="NCBI Taxonomy" id="543526"/>
    <lineage>
        <taxon>Archaea</taxon>
        <taxon>Methanobacteriati</taxon>
        <taxon>Methanobacteriota</taxon>
        <taxon>Stenosarchaea group</taxon>
        <taxon>Halobacteria</taxon>
        <taxon>Halobacteriales</taxon>
        <taxon>Natrialbaceae</taxon>
        <taxon>Haloterrigena</taxon>
    </lineage>
</organism>
<keyword evidence="4" id="KW-1185">Reference proteome</keyword>
<sequence>MKLYLQNRVRYLWFLQLMLVDVFVSGILWIGSEQYESLPSWIPFGMFVLIVCIGAPNILLRYRSWRFDIDDRGVTIEYGVIRKRHTFVPMDRIQHVDTNQTLLDRLFGLSRVVIHTASAFESDLTIPGLCPEQTIKIRNKIFAKQSSDGDVV</sequence>
<dbReference type="Pfam" id="PF03703">
    <property type="entry name" value="bPH_2"/>
    <property type="match status" value="1"/>
</dbReference>
<gene>
    <name evidence="3" type="ordered locus">Htur_4624</name>
</gene>
<dbReference type="HOGENOM" id="CLU_104197_2_1_2"/>
<geneLocation type="plasmid" evidence="3 4">
    <name>pHTUR02</name>
</geneLocation>
<reference evidence="3 4" key="1">
    <citation type="journal article" date="2010" name="Stand. Genomic Sci.">
        <title>Complete genome sequence of Haloterrigena turkmenica type strain (4k).</title>
        <authorList>
            <person name="Saunders E."/>
            <person name="Tindall B.J."/>
            <person name="Fahnrich R."/>
            <person name="Lapidus A."/>
            <person name="Copeland A."/>
            <person name="Del Rio T.G."/>
            <person name="Lucas S."/>
            <person name="Chen F."/>
            <person name="Tice H."/>
            <person name="Cheng J.F."/>
            <person name="Han C."/>
            <person name="Detter J.C."/>
            <person name="Bruce D."/>
            <person name="Goodwin L."/>
            <person name="Chain P."/>
            <person name="Pitluck S."/>
            <person name="Pati A."/>
            <person name="Ivanova N."/>
            <person name="Mavromatis K."/>
            <person name="Chen A."/>
            <person name="Palaniappan K."/>
            <person name="Land M."/>
            <person name="Hauser L."/>
            <person name="Chang Y.J."/>
            <person name="Jeffries C.D."/>
            <person name="Brettin T."/>
            <person name="Rohde M."/>
            <person name="Goker M."/>
            <person name="Bristow J."/>
            <person name="Eisen J.A."/>
            <person name="Markowitz V."/>
            <person name="Hugenholtz P."/>
            <person name="Klenk H.P."/>
            <person name="Kyrpides N.C."/>
        </authorList>
    </citation>
    <scope>NUCLEOTIDE SEQUENCE [LARGE SCALE GENOMIC DNA]</scope>
    <source>
        <strain evidence="4">ATCC 51198 / DSM 5511 / JCM 9101 / NCIMB 13204 / VKM B-1734 / 4k</strain>
    </source>
</reference>
<name>D2S213_HALTV</name>
<dbReference type="InterPro" id="IPR005182">
    <property type="entry name" value="YdbS-like_PH"/>
</dbReference>
<keyword evidence="1" id="KW-0472">Membrane</keyword>
<dbReference type="EMBL" id="CP001862">
    <property type="protein sequence ID" value="ADB63410.1"/>
    <property type="molecule type" value="Genomic_DNA"/>
</dbReference>
<feature type="transmembrane region" description="Helical" evidence="1">
    <location>
        <begin position="38"/>
        <end position="60"/>
    </location>
</feature>
<feature type="domain" description="YdbS-like PH" evidence="2">
    <location>
        <begin position="62"/>
        <end position="141"/>
    </location>
</feature>
<evidence type="ECO:0000313" key="3">
    <source>
        <dbReference type="EMBL" id="ADB63410.1"/>
    </source>
</evidence>
<keyword evidence="1" id="KW-1133">Transmembrane helix</keyword>
<evidence type="ECO:0000313" key="4">
    <source>
        <dbReference type="Proteomes" id="UP000001903"/>
    </source>
</evidence>
<proteinExistence type="predicted"/>
<evidence type="ECO:0000259" key="2">
    <source>
        <dbReference type="Pfam" id="PF03703"/>
    </source>
</evidence>
<dbReference type="PANTHER" id="PTHR34473">
    <property type="entry name" value="UPF0699 TRANSMEMBRANE PROTEIN YDBS"/>
    <property type="match status" value="1"/>
</dbReference>
<evidence type="ECO:0000256" key="1">
    <source>
        <dbReference type="SAM" id="Phobius"/>
    </source>
</evidence>
<dbReference type="KEGG" id="htu:Htur_4624"/>
<dbReference type="AlphaFoldDB" id="D2S213"/>